<feature type="coiled-coil region" evidence="1">
    <location>
        <begin position="501"/>
        <end position="545"/>
    </location>
</feature>
<dbReference type="InterPro" id="IPR026202">
    <property type="entry name" value="GOLGB1"/>
</dbReference>
<feature type="coiled-coil region" evidence="1">
    <location>
        <begin position="214"/>
        <end position="255"/>
    </location>
</feature>
<keyword evidence="1" id="KW-0175">Coiled coil</keyword>
<dbReference type="GO" id="GO:0005794">
    <property type="term" value="C:Golgi apparatus"/>
    <property type="evidence" value="ECO:0007669"/>
    <property type="project" value="InterPro"/>
</dbReference>
<accession>A0AAD3NFE0</accession>
<dbReference type="PANTHER" id="PTHR18887:SF4">
    <property type="entry name" value="GOLGIN SUBFAMILY B MEMBER 1-LIKE"/>
    <property type="match status" value="1"/>
</dbReference>
<feature type="region of interest" description="Disordered" evidence="2">
    <location>
        <begin position="620"/>
        <end position="686"/>
    </location>
</feature>
<name>A0AAD3NFE0_LATJO</name>
<proteinExistence type="predicted"/>
<gene>
    <name evidence="3" type="ORF">AKAME5_002201800</name>
</gene>
<feature type="compositionally biased region" description="Low complexity" evidence="2">
    <location>
        <begin position="393"/>
        <end position="402"/>
    </location>
</feature>
<feature type="region of interest" description="Disordered" evidence="2">
    <location>
        <begin position="96"/>
        <end position="128"/>
    </location>
</feature>
<protein>
    <submittedName>
        <fullName evidence="3">Golgin subfamily B member 1-like isoform X5</fullName>
    </submittedName>
</protein>
<feature type="compositionally biased region" description="Basic and acidic residues" evidence="2">
    <location>
        <begin position="383"/>
        <end position="392"/>
    </location>
</feature>
<dbReference type="PANTHER" id="PTHR18887">
    <property type="entry name" value="GOLGI-ASSOCIATED PROTEIN GCP360-RELATED"/>
    <property type="match status" value="1"/>
</dbReference>
<comment type="caution">
    <text evidence="3">The sequence shown here is derived from an EMBL/GenBank/DDBJ whole genome shotgun (WGS) entry which is preliminary data.</text>
</comment>
<keyword evidence="4" id="KW-1185">Reference proteome</keyword>
<feature type="compositionally biased region" description="Polar residues" evidence="2">
    <location>
        <begin position="656"/>
        <end position="665"/>
    </location>
</feature>
<feature type="region of interest" description="Disordered" evidence="2">
    <location>
        <begin position="1"/>
        <end position="31"/>
    </location>
</feature>
<reference evidence="3" key="1">
    <citation type="submission" date="2022-08" db="EMBL/GenBank/DDBJ databases">
        <title>Genome sequencing of akame (Lates japonicus).</title>
        <authorList>
            <person name="Hashiguchi Y."/>
            <person name="Takahashi H."/>
        </authorList>
    </citation>
    <scope>NUCLEOTIDE SEQUENCE</scope>
    <source>
        <strain evidence="3">Kochi</strain>
    </source>
</reference>
<evidence type="ECO:0000313" key="3">
    <source>
        <dbReference type="EMBL" id="GLD70700.1"/>
    </source>
</evidence>
<dbReference type="EMBL" id="BRZM01000411">
    <property type="protein sequence ID" value="GLD70700.1"/>
    <property type="molecule type" value="Genomic_DNA"/>
</dbReference>
<feature type="region of interest" description="Disordered" evidence="2">
    <location>
        <begin position="383"/>
        <end position="402"/>
    </location>
</feature>
<evidence type="ECO:0000313" key="4">
    <source>
        <dbReference type="Proteomes" id="UP001279410"/>
    </source>
</evidence>
<dbReference type="AlphaFoldDB" id="A0AAD3NFE0"/>
<evidence type="ECO:0000256" key="1">
    <source>
        <dbReference type="SAM" id="Coils"/>
    </source>
</evidence>
<evidence type="ECO:0000256" key="2">
    <source>
        <dbReference type="SAM" id="MobiDB-lite"/>
    </source>
</evidence>
<feature type="region of interest" description="Disordered" evidence="2">
    <location>
        <begin position="414"/>
        <end position="437"/>
    </location>
</feature>
<sequence length="686" mass="77567">MLKWFSGEEGEPGSGGPGSPRSAAAAGGGEVAVEEMAERLTQTEQLVTQLKEMIREKDAALRTKDEQLKVEREACEAKLSKLRLQNKAKVTSLTTQLEELKKQQGGQGTPTHGKKGSSEGGGEQASRGKIVLLKKKVEELEQQLAQRDEELENKWKELESQRQRGEEIDTMLTEKDKKLAEKEAYIVHLQTALAGDQPITPAPQQKVAEDSGTVQELQLLVQSLTRKVGEAEERYSLLQEQTDSLKELLATEKEQYSQKENMYKQNIQTFKDIIIQKDNQLMEINQMHEQELFKLAAKSDASADLEQLLKALKQKLHEKEEVLLGKTQVIDVLQGEVDGRDQQIKELTERLHRLQVERESLESKMEAEKHVMRAQLRDLMEKQQAEVRRMTEQHQSQMDQTQQDLLGQLEELRKASSAAAPPPSQEASGTGSMPADSASIQRIAELEAQAKQKTDEASRSEAKFLKMKAWSKSRIRQLEEELKKSQAGAAPPELTALRSRITALEEEREENLWKIEQYEELKTKNEMLEAKLVVYEEQQRTLQADLELFTKRAASQASESGSADDTQSQVLEWQEMVAEAVSARDRAREEKAAMSLRISHMEEEREALATRQQELEEELAQARGLGQHRAKKLTAPAQRSLQEDFEFDGQVPFQDPRSTSESTTPMEGENMGGWWPEYSTPDTGLL</sequence>
<dbReference type="Proteomes" id="UP001279410">
    <property type="component" value="Unassembled WGS sequence"/>
</dbReference>
<organism evidence="3 4">
    <name type="scientific">Lates japonicus</name>
    <name type="common">Japanese lates</name>
    <dbReference type="NCBI Taxonomy" id="270547"/>
    <lineage>
        <taxon>Eukaryota</taxon>
        <taxon>Metazoa</taxon>
        <taxon>Chordata</taxon>
        <taxon>Craniata</taxon>
        <taxon>Vertebrata</taxon>
        <taxon>Euteleostomi</taxon>
        <taxon>Actinopterygii</taxon>
        <taxon>Neopterygii</taxon>
        <taxon>Teleostei</taxon>
        <taxon>Neoteleostei</taxon>
        <taxon>Acanthomorphata</taxon>
        <taxon>Carangaria</taxon>
        <taxon>Carangaria incertae sedis</taxon>
        <taxon>Centropomidae</taxon>
        <taxon>Lates</taxon>
    </lineage>
</organism>